<keyword evidence="4" id="KW-0540">Nuclease</keyword>
<dbReference type="InterPro" id="IPR011856">
    <property type="entry name" value="tRNA_endonuc-like_dom_sf"/>
</dbReference>
<dbReference type="SUPFAM" id="SSF52980">
    <property type="entry name" value="Restriction endonuclease-like"/>
    <property type="match status" value="1"/>
</dbReference>
<proteinExistence type="inferred from homology"/>
<keyword evidence="3" id="KW-0963">Cytoplasm</keyword>
<dbReference type="Gene3D" id="3.40.1350.10">
    <property type="match status" value="1"/>
</dbReference>
<dbReference type="InterPro" id="IPR004612">
    <property type="entry name" value="Resolv_RecU"/>
</dbReference>
<evidence type="ECO:0000313" key="15">
    <source>
        <dbReference type="Proteomes" id="UP000182811"/>
    </source>
</evidence>
<keyword evidence="8 14" id="KW-0378">Hydrolase</keyword>
<dbReference type="GO" id="GO:0006281">
    <property type="term" value="P:DNA repair"/>
    <property type="evidence" value="ECO:0007669"/>
    <property type="project" value="UniProtKB-KW"/>
</dbReference>
<keyword evidence="11" id="KW-0234">DNA repair</keyword>
<evidence type="ECO:0000256" key="2">
    <source>
        <dbReference type="ARBA" id="ARBA00004496"/>
    </source>
</evidence>
<comment type="subcellular location">
    <subcellularLocation>
        <location evidence="2">Cytoplasm</location>
    </subcellularLocation>
</comment>
<accession>A0A1J5NNF6</accession>
<evidence type="ECO:0000256" key="9">
    <source>
        <dbReference type="ARBA" id="ARBA00022842"/>
    </source>
</evidence>
<keyword evidence="9" id="KW-0460">Magnesium</keyword>
<evidence type="ECO:0000256" key="6">
    <source>
        <dbReference type="ARBA" id="ARBA00022759"/>
    </source>
</evidence>
<evidence type="ECO:0000256" key="5">
    <source>
        <dbReference type="ARBA" id="ARBA00022723"/>
    </source>
</evidence>
<keyword evidence="7" id="KW-0227">DNA damage</keyword>
<dbReference type="GO" id="GO:0006310">
    <property type="term" value="P:DNA recombination"/>
    <property type="evidence" value="ECO:0007669"/>
    <property type="project" value="UniProtKB-KW"/>
</dbReference>
<protein>
    <recommendedName>
        <fullName evidence="13">Holliday junction resolvase RecU</fullName>
    </recommendedName>
</protein>
<dbReference type="EMBL" id="MDDC01000007">
    <property type="protein sequence ID" value="OIQ59808.1"/>
    <property type="molecule type" value="Genomic_DNA"/>
</dbReference>
<evidence type="ECO:0000256" key="3">
    <source>
        <dbReference type="ARBA" id="ARBA00022490"/>
    </source>
</evidence>
<dbReference type="GO" id="GO:0003676">
    <property type="term" value="F:nucleic acid binding"/>
    <property type="evidence" value="ECO:0007669"/>
    <property type="project" value="InterPro"/>
</dbReference>
<reference evidence="14 15" key="1">
    <citation type="submission" date="2016-08" db="EMBL/GenBank/DDBJ databases">
        <title>Genome-based comparison of Moorella thermoacetic strains.</title>
        <authorList>
            <person name="Poehlein A."/>
            <person name="Bengelsdorf F.R."/>
            <person name="Esser C."/>
            <person name="Duerre P."/>
            <person name="Daniel R."/>
        </authorList>
    </citation>
    <scope>NUCLEOTIDE SEQUENCE [LARGE SCALE GENOMIC DNA]</scope>
    <source>
        <strain evidence="14 15">DSM 21394</strain>
    </source>
</reference>
<evidence type="ECO:0000256" key="1">
    <source>
        <dbReference type="ARBA" id="ARBA00001946"/>
    </source>
</evidence>
<evidence type="ECO:0000256" key="10">
    <source>
        <dbReference type="ARBA" id="ARBA00023172"/>
    </source>
</evidence>
<comment type="similarity">
    <text evidence="12">Belongs to the RecU family.</text>
</comment>
<evidence type="ECO:0000256" key="13">
    <source>
        <dbReference type="ARBA" id="ARBA00029523"/>
    </source>
</evidence>
<dbReference type="Proteomes" id="UP000182811">
    <property type="component" value="Unassembled WGS sequence"/>
</dbReference>
<dbReference type="GO" id="GO:0046872">
    <property type="term" value="F:metal ion binding"/>
    <property type="evidence" value="ECO:0007669"/>
    <property type="project" value="UniProtKB-KW"/>
</dbReference>
<dbReference type="AlphaFoldDB" id="A0A1J5NNF6"/>
<name>A0A1J5NNF6_NEOTH</name>
<evidence type="ECO:0000313" key="14">
    <source>
        <dbReference type="EMBL" id="OIQ59808.1"/>
    </source>
</evidence>
<comment type="caution">
    <text evidence="14">The sequence shown here is derived from an EMBL/GenBank/DDBJ whole genome shotgun (WGS) entry which is preliminary data.</text>
</comment>
<dbReference type="GO" id="GO:0016787">
    <property type="term" value="F:hydrolase activity"/>
    <property type="evidence" value="ECO:0007669"/>
    <property type="project" value="UniProtKB-KW"/>
</dbReference>
<dbReference type="GO" id="GO:0004519">
    <property type="term" value="F:endonuclease activity"/>
    <property type="evidence" value="ECO:0007669"/>
    <property type="project" value="UniProtKB-KW"/>
</dbReference>
<sequence>MKSRTTAANRGRALEDLIEFSNERYRRAGKAVIHRVPAAWLPVRDGRGRIVSAKIEKKAAVDFIGHVLVPGGRALPVAFEAKEVSKGRRWPLSRLEEHQYRYLADCARTGAAAFVLIAFWEYGRFFVLPFAALEEKMGAYRRGGAASVSLDDSCFVETSFPEYLRPLISEPQRFLNSHQ</sequence>
<dbReference type="InterPro" id="IPR011335">
    <property type="entry name" value="Restrct_endonuc-II-like"/>
</dbReference>
<keyword evidence="5" id="KW-0479">Metal-binding</keyword>
<evidence type="ECO:0000256" key="12">
    <source>
        <dbReference type="ARBA" id="ARBA00023447"/>
    </source>
</evidence>
<organism evidence="14 15">
    <name type="scientific">Neomoorella thermoacetica</name>
    <name type="common">Clostridium thermoaceticum</name>
    <dbReference type="NCBI Taxonomy" id="1525"/>
    <lineage>
        <taxon>Bacteria</taxon>
        <taxon>Bacillati</taxon>
        <taxon>Bacillota</taxon>
        <taxon>Clostridia</taxon>
        <taxon>Neomoorellales</taxon>
        <taxon>Neomoorellaceae</taxon>
        <taxon>Neomoorella</taxon>
    </lineage>
</organism>
<evidence type="ECO:0000256" key="11">
    <source>
        <dbReference type="ARBA" id="ARBA00023204"/>
    </source>
</evidence>
<evidence type="ECO:0000256" key="8">
    <source>
        <dbReference type="ARBA" id="ARBA00022801"/>
    </source>
</evidence>
<comment type="cofactor">
    <cofactor evidence="1">
        <name>Mg(2+)</name>
        <dbReference type="ChEBI" id="CHEBI:18420"/>
    </cofactor>
</comment>
<keyword evidence="6" id="KW-0255">Endonuclease</keyword>
<keyword evidence="10" id="KW-0233">DNA recombination</keyword>
<gene>
    <name evidence="14" type="primary">recU</name>
    <name evidence="14" type="ORF">MOTE_10640</name>
</gene>
<evidence type="ECO:0000256" key="4">
    <source>
        <dbReference type="ARBA" id="ARBA00022722"/>
    </source>
</evidence>
<evidence type="ECO:0000256" key="7">
    <source>
        <dbReference type="ARBA" id="ARBA00022763"/>
    </source>
</evidence>
<dbReference type="GO" id="GO:0005737">
    <property type="term" value="C:cytoplasm"/>
    <property type="evidence" value="ECO:0007669"/>
    <property type="project" value="UniProtKB-SubCell"/>
</dbReference>
<dbReference type="Pfam" id="PF03838">
    <property type="entry name" value="RecU"/>
    <property type="match status" value="1"/>
</dbReference>